<gene>
    <name evidence="5" type="ORF">ECRASSUSDP1_LOCUS982</name>
</gene>
<dbReference type="PANTHER" id="PTHR46130">
    <property type="entry name" value="LAMGL DOMAIN-CONTAINING PROTEIN"/>
    <property type="match status" value="1"/>
</dbReference>
<dbReference type="GO" id="GO:0007166">
    <property type="term" value="P:cell surface receptor signaling pathway"/>
    <property type="evidence" value="ECO:0007669"/>
    <property type="project" value="TreeGrafter"/>
</dbReference>
<dbReference type="Pfam" id="PF13948">
    <property type="entry name" value="DUF4215"/>
    <property type="match status" value="4"/>
</dbReference>
<keyword evidence="4" id="KW-0472">Membrane</keyword>
<dbReference type="AlphaFoldDB" id="A0AAD1U622"/>
<dbReference type="Proteomes" id="UP001295684">
    <property type="component" value="Unassembled WGS sequence"/>
</dbReference>
<evidence type="ECO:0000256" key="1">
    <source>
        <dbReference type="ARBA" id="ARBA00022729"/>
    </source>
</evidence>
<evidence type="ECO:0000256" key="4">
    <source>
        <dbReference type="SAM" id="Phobius"/>
    </source>
</evidence>
<feature type="transmembrane region" description="Helical" evidence="4">
    <location>
        <begin position="521"/>
        <end position="542"/>
    </location>
</feature>
<keyword evidence="4" id="KW-0812">Transmembrane</keyword>
<feature type="transmembrane region" description="Helical" evidence="4">
    <location>
        <begin position="818"/>
        <end position="838"/>
    </location>
</feature>
<name>A0AAD1U622_EUPCR</name>
<evidence type="ECO:0000256" key="2">
    <source>
        <dbReference type="ARBA" id="ARBA00022737"/>
    </source>
</evidence>
<dbReference type="GO" id="GO:0005615">
    <property type="term" value="C:extracellular space"/>
    <property type="evidence" value="ECO:0007669"/>
    <property type="project" value="TreeGrafter"/>
</dbReference>
<protein>
    <submittedName>
        <fullName evidence="5">Uncharacterized protein</fullName>
    </submittedName>
</protein>
<feature type="transmembrane region" description="Helical" evidence="4">
    <location>
        <begin position="603"/>
        <end position="623"/>
    </location>
</feature>
<dbReference type="EMBL" id="CAMPGE010000924">
    <property type="protein sequence ID" value="CAI2359689.1"/>
    <property type="molecule type" value="Genomic_DNA"/>
</dbReference>
<reference evidence="5" key="1">
    <citation type="submission" date="2023-07" db="EMBL/GenBank/DDBJ databases">
        <authorList>
            <consortium name="AG Swart"/>
            <person name="Singh M."/>
            <person name="Singh A."/>
            <person name="Seah K."/>
            <person name="Emmerich C."/>
        </authorList>
    </citation>
    <scope>NUCLEOTIDE SEQUENCE</scope>
    <source>
        <strain evidence="5">DP1</strain>
    </source>
</reference>
<keyword evidence="2" id="KW-0677">Repeat</keyword>
<dbReference type="NCBIfam" id="TIGR02232">
    <property type="entry name" value="myxo_disulf_rpt"/>
    <property type="match status" value="5"/>
</dbReference>
<accession>A0AAD1U622</accession>
<evidence type="ECO:0000313" key="6">
    <source>
        <dbReference type="Proteomes" id="UP001295684"/>
    </source>
</evidence>
<sequence length="922" mass="103277">MYSPGSSGTEEQKYNCTETDHLITQEKVHFLLNSRNIILANLKLYKYAISHSAVYEQLPRFTGDGEAAYNFSQGYASYPSGGSDVCQTYLEPVENCVLHQSPGPDNCTAGFEKVGSFCFETCGDGVFYETPQVLGCDDGNTVSGDGCDQYCQEEGTPPCYSTHLSTSICEKSCGNGIKQSEDSEECDDGNLTDGDGCASNCTVETGYSCSGADGQLSQCIPFVCGDGKKQSSIREECDDGNLVDWDGCHQDCTIEAYYKCTGSDGYLSQCTLIEYCGDGKKQSTNSEECDDGNNSSGDGCDRYCKIEPKNVCTGLDGEISICSPQCGNGVRDSGETCDDKNSMSLDGCDYSCNIEENYICTNDVALARDICISKYFPPIISKNVLTIETSEIVYTFNDSMIEHNFTGGEISMSVSSPSSSYEVVWIASFEKEKELKIKYSIIPEILGGNGEILQVSLEDVNAFTSQDNMAISNSMQYKYQFGEIPASATTEATGSGATIMFFLTFGFSIGVSVLTGSSMELMWSLTNTLQIVFILGLLRLHYPSNLKAVYSYMKYSNFDNPITKKLSEISLSSLSFVSSPINEDFEDLGFGSSNVIINSLDKIFLIFLLGLTVILVYLLFLCFEKKKSWIAKKIDKVDKSLRYESSTRFIVEISMNLCISIMINVFYGSTDTVFEVLSLVFAIVLFFLLVFVFLYATIWPMIYFKDLQIYPDHHERHCFLFLEFKTQHIKCVLFYSYFTLRRILIAVVVIGLQNFARIQIVCLTILFFWIAKYQVIHRPFKTQTSNFLNCVNEVFLVIFCVVLLNFVNPSDANKANLLGFICISMIAVFFIINWGLILPLKVISSLRKCAKKCKKCKKKTTEEKERERLKKVLKEVYEARKHGQNNIISTKTPKRNPQIHSEQYQRDLKNIKVFKMPRNNNN</sequence>
<feature type="transmembrane region" description="Helical" evidence="4">
    <location>
        <begin position="758"/>
        <end position="775"/>
    </location>
</feature>
<dbReference type="PANTHER" id="PTHR46130:SF3">
    <property type="entry name" value="CHROMOSOME UNDETERMINED SCAFFOLD_33, WHOLE GENOME SHOTGUN SEQUENCE"/>
    <property type="match status" value="1"/>
</dbReference>
<keyword evidence="3" id="KW-1015">Disulfide bond</keyword>
<organism evidence="5 6">
    <name type="scientific">Euplotes crassus</name>
    <dbReference type="NCBI Taxonomy" id="5936"/>
    <lineage>
        <taxon>Eukaryota</taxon>
        <taxon>Sar</taxon>
        <taxon>Alveolata</taxon>
        <taxon>Ciliophora</taxon>
        <taxon>Intramacronucleata</taxon>
        <taxon>Spirotrichea</taxon>
        <taxon>Hypotrichia</taxon>
        <taxon>Euplotida</taxon>
        <taxon>Euplotidae</taxon>
        <taxon>Moneuplotes</taxon>
    </lineage>
</organism>
<keyword evidence="4" id="KW-1133">Transmembrane helix</keyword>
<dbReference type="InterPro" id="IPR043543">
    <property type="entry name" value="PAPPA/PAPPA2"/>
</dbReference>
<dbReference type="GO" id="GO:0006508">
    <property type="term" value="P:proteolysis"/>
    <property type="evidence" value="ECO:0007669"/>
    <property type="project" value="TreeGrafter"/>
</dbReference>
<keyword evidence="1" id="KW-0732">Signal</keyword>
<feature type="transmembrane region" description="Helical" evidence="4">
    <location>
        <begin position="494"/>
        <end position="514"/>
    </location>
</feature>
<feature type="transmembrane region" description="Helical" evidence="4">
    <location>
        <begin position="649"/>
        <end position="667"/>
    </location>
</feature>
<keyword evidence="6" id="KW-1185">Reference proteome</keyword>
<comment type="caution">
    <text evidence="5">The sequence shown here is derived from an EMBL/GenBank/DDBJ whole genome shotgun (WGS) entry which is preliminary data.</text>
</comment>
<feature type="transmembrane region" description="Helical" evidence="4">
    <location>
        <begin position="732"/>
        <end position="752"/>
    </location>
</feature>
<proteinExistence type="predicted"/>
<evidence type="ECO:0000313" key="5">
    <source>
        <dbReference type="EMBL" id="CAI2359689.1"/>
    </source>
</evidence>
<feature type="transmembrane region" description="Helical" evidence="4">
    <location>
        <begin position="787"/>
        <end position="806"/>
    </location>
</feature>
<dbReference type="InterPro" id="IPR011936">
    <property type="entry name" value="Myxo_disulph_rpt"/>
</dbReference>
<feature type="transmembrane region" description="Helical" evidence="4">
    <location>
        <begin position="679"/>
        <end position="704"/>
    </location>
</feature>
<dbReference type="GO" id="GO:0004222">
    <property type="term" value="F:metalloendopeptidase activity"/>
    <property type="evidence" value="ECO:0007669"/>
    <property type="project" value="TreeGrafter"/>
</dbReference>
<evidence type="ECO:0000256" key="3">
    <source>
        <dbReference type="ARBA" id="ARBA00023157"/>
    </source>
</evidence>